<dbReference type="AlphaFoldDB" id="A0A2P2JHL0"/>
<dbReference type="EMBL" id="GGEC01012442">
    <property type="protein sequence ID" value="MBW92925.1"/>
    <property type="molecule type" value="Transcribed_RNA"/>
</dbReference>
<sequence>MGRTRWFGFSRWNKPAC</sequence>
<proteinExistence type="predicted"/>
<organism evidence="1">
    <name type="scientific">Rhizophora mucronata</name>
    <name type="common">Asiatic mangrove</name>
    <dbReference type="NCBI Taxonomy" id="61149"/>
    <lineage>
        <taxon>Eukaryota</taxon>
        <taxon>Viridiplantae</taxon>
        <taxon>Streptophyta</taxon>
        <taxon>Embryophyta</taxon>
        <taxon>Tracheophyta</taxon>
        <taxon>Spermatophyta</taxon>
        <taxon>Magnoliopsida</taxon>
        <taxon>eudicotyledons</taxon>
        <taxon>Gunneridae</taxon>
        <taxon>Pentapetalae</taxon>
        <taxon>rosids</taxon>
        <taxon>fabids</taxon>
        <taxon>Malpighiales</taxon>
        <taxon>Rhizophoraceae</taxon>
        <taxon>Rhizophora</taxon>
    </lineage>
</organism>
<protein>
    <submittedName>
        <fullName evidence="1">Uncharacterized protein MANES_07G086800</fullName>
    </submittedName>
</protein>
<evidence type="ECO:0000313" key="1">
    <source>
        <dbReference type="EMBL" id="MBW92925.1"/>
    </source>
</evidence>
<accession>A0A2P2JHL0</accession>
<reference evidence="1" key="1">
    <citation type="submission" date="2018-02" db="EMBL/GenBank/DDBJ databases">
        <title>Rhizophora mucronata_Transcriptome.</title>
        <authorList>
            <person name="Meera S.P."/>
            <person name="Sreeshan A."/>
            <person name="Augustine A."/>
        </authorList>
    </citation>
    <scope>NUCLEOTIDE SEQUENCE</scope>
    <source>
        <tissue evidence="1">Leaf</tissue>
    </source>
</reference>
<name>A0A2P2JHL0_RHIMU</name>